<comment type="subunit">
    <text evidence="1">Component of the plasma membrane SPS (SSY1-PTR3-SSY5) amino acid sensor complex.</text>
</comment>
<evidence type="ECO:0000313" key="4">
    <source>
        <dbReference type="Proteomes" id="UP000000591"/>
    </source>
</evidence>
<feature type="compositionally biased region" description="Basic and acidic residues" evidence="2">
    <location>
        <begin position="12"/>
        <end position="26"/>
    </location>
</feature>
<evidence type="ECO:0000256" key="1">
    <source>
        <dbReference type="PIRNR" id="PIRNR011716"/>
    </source>
</evidence>
<dbReference type="GeneID" id="4620945"/>
<name>Q757W7_EREGS</name>
<keyword evidence="4" id="KW-1185">Reference proteome</keyword>
<dbReference type="InterPro" id="IPR012985">
    <property type="entry name" value="Peptidase_S64_Ssy5"/>
</dbReference>
<comment type="function">
    <text evidence="1">Protease component of the SPS-sensor system, which regulates the expression of several amino acid-metabolizing enzymes and amino acid- and peptide-permeases in response to extracellular amino acid levels by controlling the activity of two transcription factors, STP1 and STP2. Catalyzes the activation of these transcription factors, which are synthesized as latent cytoplasmic precursors, by proteolytic removal of an N-terminal inhibitory domain containing cytoplasmic retention motifs. SSY5 binds as an inactive protease complex to STP1. In response to extracellular amino acids and dependent on the other SPS-sensor components, the inhibitory propeptide is induced to dissociate, and thereby enables the catalytic domain to process STP1.</text>
</comment>
<reference evidence="4" key="2">
    <citation type="journal article" date="2013" name="G3 (Bethesda)">
        <title>Genomes of Ashbya fungi isolated from insects reveal four mating-type loci, numerous translocations, lack of transposons, and distinct gene duplications.</title>
        <authorList>
            <person name="Dietrich F.S."/>
            <person name="Voegeli S."/>
            <person name="Kuo S."/>
            <person name="Philippsen P."/>
        </authorList>
    </citation>
    <scope>GENOME REANNOTATION</scope>
    <source>
        <strain evidence="4">ATCC 10895 / CBS 109.51 / FGSC 9923 / NRRL Y-1056</strain>
    </source>
</reference>
<protein>
    <recommendedName>
        <fullName evidence="1">SPS-sensor serine protease component SSY5</fullName>
    </recommendedName>
    <alternativeName>
        <fullName evidence="1">Endoprotease SSY5</fullName>
    </alternativeName>
</protein>
<dbReference type="HOGENOM" id="CLU_012881_1_0_1"/>
<dbReference type="SUPFAM" id="SSF50494">
    <property type="entry name" value="Trypsin-like serine proteases"/>
    <property type="match status" value="1"/>
</dbReference>
<sequence>MVRGLFGFGKRSGQDRNREPERRKCDEEDMLGEDPKQPILLSGKTCESVQSSSIFSRGLRTCGTDISTSGAFSESGARVDKDIGKPLRVTGVGTALGTVAEHEEGSQTLGLVPSGTDSTGDAYEETHPDRRGAGQLETELQELGDKLDSVMDEIVQNVTNVSKAVIQAIEHFKNFLEQAEGCHYGVSTEHSAAFRRITKIVLHFQDNLLQSDVFSNSRAILLRWYIKFLTSLNLEVHDLPPADVKRMPLPSLKIYAIGQDCNLPNRDKISTIIEEIAGANDSSISDQEGAFIAPVLRGLDKNSAILTILFGFPRPQQAHYEMVKVLYSLFRDVHFYCVKDYITPCAANVAPNVVPSSIPMQAFSPQRTQFIPPYTLPSDVMAPPMSMSLSSEDSVSMTGTLGGYLFPQIPESEEHLSGFAGAAFGITCAHVVLTESQDHPYVSVPSRVLQNIYKKTLKEELTRYPEGSIERLSFEDEISRIEQNLEWQQENKFGQVVWGERSIVKQKLSDFAIIKLNPKIRCRNYLGDDLSGIPDPVLRFKNLYVRKKLMTLRPGLEVFKVGASSKYTRGTVNGSKIVYWADGKIQSTEFVISSPQPFFATGGDSGAWLLTKLDDELGLGVVGMLHSYDGEQKQFGLYTPIADILERLHDVTGVIWDIDQPPELSKYID</sequence>
<feature type="region of interest" description="Disordered" evidence="2">
    <location>
        <begin position="102"/>
        <end position="134"/>
    </location>
</feature>
<dbReference type="AlphaFoldDB" id="Q757W7"/>
<dbReference type="RefSeq" id="NP_984756.1">
    <property type="nucleotide sequence ID" value="NM_210110.1"/>
</dbReference>
<feature type="region of interest" description="Disordered" evidence="2">
    <location>
        <begin position="1"/>
        <end position="39"/>
    </location>
</feature>
<dbReference type="eggNOG" id="ENOG502QR0D">
    <property type="taxonomic scope" value="Eukaryota"/>
</dbReference>
<dbReference type="OrthoDB" id="4096087at2759"/>
<dbReference type="InterPro" id="IPR009003">
    <property type="entry name" value="Peptidase_S1_PA"/>
</dbReference>
<proteinExistence type="inferred from homology"/>
<dbReference type="Proteomes" id="UP000000591">
    <property type="component" value="Chromosome V"/>
</dbReference>
<dbReference type="PIRSF" id="PIRSF011716">
    <property type="entry name" value="Peptidase_S64_Ssy5"/>
    <property type="match status" value="1"/>
</dbReference>
<accession>Q757W7</accession>
<dbReference type="MEROPS" id="S64.001"/>
<comment type="subcellular location">
    <subcellularLocation>
        <location evidence="1">Cell membrane</location>
        <topology evidence="1">Peripheral membrane protein</topology>
        <orientation evidence="1">Cytoplasmic side</orientation>
    </subcellularLocation>
</comment>
<dbReference type="KEGG" id="ago:AGOS_AEL105W"/>
<evidence type="ECO:0000256" key="2">
    <source>
        <dbReference type="SAM" id="MobiDB-lite"/>
    </source>
</evidence>
<organism evidence="3 4">
    <name type="scientific">Eremothecium gossypii (strain ATCC 10895 / CBS 109.51 / FGSC 9923 / NRRL Y-1056)</name>
    <name type="common">Yeast</name>
    <name type="synonym">Ashbya gossypii</name>
    <dbReference type="NCBI Taxonomy" id="284811"/>
    <lineage>
        <taxon>Eukaryota</taxon>
        <taxon>Fungi</taxon>
        <taxon>Dikarya</taxon>
        <taxon>Ascomycota</taxon>
        <taxon>Saccharomycotina</taxon>
        <taxon>Saccharomycetes</taxon>
        <taxon>Saccharomycetales</taxon>
        <taxon>Saccharomycetaceae</taxon>
        <taxon>Eremothecium</taxon>
    </lineage>
</organism>
<keyword evidence="1" id="KW-1003">Cell membrane</keyword>
<gene>
    <name evidence="3" type="ORF">AGOS_AEL105W</name>
</gene>
<keyword evidence="1" id="KW-0472">Membrane</keyword>
<dbReference type="GO" id="GO:0005886">
    <property type="term" value="C:plasma membrane"/>
    <property type="evidence" value="ECO:0007669"/>
    <property type="project" value="UniProtKB-SubCell"/>
</dbReference>
<dbReference type="InParanoid" id="Q757W7"/>
<dbReference type="FunCoup" id="Q757W7">
    <property type="interactions" value="31"/>
</dbReference>
<dbReference type="STRING" id="284811.Q757W7"/>
<dbReference type="Pfam" id="PF08192">
    <property type="entry name" value="Peptidase_S64"/>
    <property type="match status" value="1"/>
</dbReference>
<comment type="similarity">
    <text evidence="1">Belongs to the peptidase S64 family.</text>
</comment>
<evidence type="ECO:0000313" key="3">
    <source>
        <dbReference type="EMBL" id="AAS52580.1"/>
    </source>
</evidence>
<reference evidence="3 4" key="1">
    <citation type="journal article" date="2004" name="Science">
        <title>The Ashbya gossypii genome as a tool for mapping the ancient Saccharomyces cerevisiae genome.</title>
        <authorList>
            <person name="Dietrich F.S."/>
            <person name="Voegeli S."/>
            <person name="Brachat S."/>
            <person name="Lerch A."/>
            <person name="Gates K."/>
            <person name="Steiner S."/>
            <person name="Mohr C."/>
            <person name="Pohlmann R."/>
            <person name="Luedi P."/>
            <person name="Choi S."/>
            <person name="Wing R.A."/>
            <person name="Flavier A."/>
            <person name="Gaffney T.D."/>
            <person name="Philippsen P."/>
        </authorList>
    </citation>
    <scope>NUCLEOTIDE SEQUENCE [LARGE SCALE GENOMIC DNA]</scope>
    <source>
        <strain evidence="4">ATCC 10895 / CBS 109.51 / FGSC 9923 / NRRL Y-1056</strain>
    </source>
</reference>
<dbReference type="OMA" id="VGMLHSY"/>
<dbReference type="EMBL" id="AE016818">
    <property type="protein sequence ID" value="AAS52580.1"/>
    <property type="molecule type" value="Genomic_DNA"/>
</dbReference>